<dbReference type="GO" id="GO:0046872">
    <property type="term" value="F:metal ion binding"/>
    <property type="evidence" value="ECO:0007669"/>
    <property type="project" value="UniProtKB-KW"/>
</dbReference>
<dbReference type="GO" id="GO:0016020">
    <property type="term" value="C:membrane"/>
    <property type="evidence" value="ECO:0007669"/>
    <property type="project" value="UniProtKB-SubCell"/>
</dbReference>
<dbReference type="PANTHER" id="PTHR42837:SF2">
    <property type="entry name" value="MEMBRANE METALLOPROTEASE ARASP2, CHLOROPLASTIC-RELATED"/>
    <property type="match status" value="1"/>
</dbReference>
<dbReference type="Pfam" id="PF17820">
    <property type="entry name" value="PDZ_6"/>
    <property type="match status" value="1"/>
</dbReference>
<dbReference type="CDD" id="cd23081">
    <property type="entry name" value="cpPDZ_EcRseP-like"/>
    <property type="match status" value="1"/>
</dbReference>
<dbReference type="PANTHER" id="PTHR42837">
    <property type="entry name" value="REGULATOR OF SIGMA-E PROTEASE RSEP"/>
    <property type="match status" value="1"/>
</dbReference>
<dbReference type="NCBIfam" id="TIGR00054">
    <property type="entry name" value="RIP metalloprotease RseP"/>
    <property type="match status" value="1"/>
</dbReference>
<evidence type="ECO:0000256" key="6">
    <source>
        <dbReference type="ARBA" id="ARBA00022801"/>
    </source>
</evidence>
<feature type="transmembrane region" description="Helical" evidence="11">
    <location>
        <begin position="313"/>
        <end position="331"/>
    </location>
</feature>
<evidence type="ECO:0000256" key="2">
    <source>
        <dbReference type="ARBA" id="ARBA00004141"/>
    </source>
</evidence>
<dbReference type="EC" id="3.4.24.-" evidence="11"/>
<comment type="cofactor">
    <cofactor evidence="1 11">
        <name>Zn(2+)</name>
        <dbReference type="ChEBI" id="CHEBI:29105"/>
    </cofactor>
</comment>
<name>A0A4R2L3V1_9FIRM</name>
<dbReference type="Pfam" id="PF02163">
    <property type="entry name" value="Peptidase_M50"/>
    <property type="match status" value="1"/>
</dbReference>
<evidence type="ECO:0000313" key="14">
    <source>
        <dbReference type="Proteomes" id="UP000294919"/>
    </source>
</evidence>
<evidence type="ECO:0000256" key="9">
    <source>
        <dbReference type="ARBA" id="ARBA00023049"/>
    </source>
</evidence>
<dbReference type="SUPFAM" id="SSF50156">
    <property type="entry name" value="PDZ domain-like"/>
    <property type="match status" value="1"/>
</dbReference>
<keyword evidence="11" id="KW-0479">Metal-binding</keyword>
<dbReference type="RefSeq" id="WP_165916152.1">
    <property type="nucleotide sequence ID" value="NZ_SLWV01000001.1"/>
</dbReference>
<evidence type="ECO:0000256" key="7">
    <source>
        <dbReference type="ARBA" id="ARBA00022833"/>
    </source>
</evidence>
<evidence type="ECO:0000256" key="5">
    <source>
        <dbReference type="ARBA" id="ARBA00022692"/>
    </source>
</evidence>
<gene>
    <name evidence="13" type="ORF">EV214_101141</name>
</gene>
<dbReference type="AlphaFoldDB" id="A0A4R2L3V1"/>
<evidence type="ECO:0000259" key="12">
    <source>
        <dbReference type="SMART" id="SM00228"/>
    </source>
</evidence>
<protein>
    <recommendedName>
        <fullName evidence="11">Zinc metalloprotease</fullName>
        <ecNumber evidence="11">3.4.24.-</ecNumber>
    </recommendedName>
</protein>
<keyword evidence="7 11" id="KW-0862">Zinc</keyword>
<feature type="transmembrane region" description="Helical" evidence="11">
    <location>
        <begin position="88"/>
        <end position="115"/>
    </location>
</feature>
<comment type="similarity">
    <text evidence="3 11">Belongs to the peptidase M50B family.</text>
</comment>
<sequence>MGTILIILVALLVFGLLVVFHEFGHFGVAKLVGIKVHEFAIGMGTRILKVKGKETEYSIRILPIGGYVKMEGEDEHSKDERSFNNKPIWARILVIVAGPVMNFVLAIFLFTMMFYMMGFPTNRPIVGEIIPDFPAQIAGIEAGDEIISISGKEMDTWEKIVETIHENKDKDLRIKIRRDGEEKNFSIKSRVNEGTKQFMIGISPTLEKSFIKSFTNSFSKTIDVIKEMIGFFGKLFSGSASAKDVVGPVGIIYLVGEAAKTNIYYVLHLAGLISVNLGVVNLLPIPALDGGRLVFLMIEGLTGKPLDPEKEGFVHFTGFVLLMGLMLFMVYKDIVRFNLF</sequence>
<dbReference type="Proteomes" id="UP000294919">
    <property type="component" value="Unassembled WGS sequence"/>
</dbReference>
<dbReference type="GO" id="GO:0006508">
    <property type="term" value="P:proteolysis"/>
    <property type="evidence" value="ECO:0007669"/>
    <property type="project" value="UniProtKB-KW"/>
</dbReference>
<comment type="caution">
    <text evidence="13">The sequence shown here is derived from an EMBL/GenBank/DDBJ whole genome shotgun (WGS) entry which is preliminary data.</text>
</comment>
<keyword evidence="6 11" id="KW-0378">Hydrolase</keyword>
<dbReference type="Gene3D" id="2.30.42.10">
    <property type="match status" value="1"/>
</dbReference>
<dbReference type="EMBL" id="SLWV01000001">
    <property type="protein sequence ID" value="TCO79907.1"/>
    <property type="molecule type" value="Genomic_DNA"/>
</dbReference>
<evidence type="ECO:0000256" key="3">
    <source>
        <dbReference type="ARBA" id="ARBA00007931"/>
    </source>
</evidence>
<dbReference type="GO" id="GO:0004222">
    <property type="term" value="F:metalloendopeptidase activity"/>
    <property type="evidence" value="ECO:0007669"/>
    <property type="project" value="InterPro"/>
</dbReference>
<reference evidence="13 14" key="1">
    <citation type="submission" date="2019-03" db="EMBL/GenBank/DDBJ databases">
        <title>Genomic Encyclopedia of Type Strains, Phase IV (KMG-IV): sequencing the most valuable type-strain genomes for metagenomic binning, comparative biology and taxonomic classification.</title>
        <authorList>
            <person name="Goeker M."/>
        </authorList>
    </citation>
    <scope>NUCLEOTIDE SEQUENCE [LARGE SCALE GENOMIC DNA]</scope>
    <source>
        <strain evidence="13 14">DSM 102940</strain>
    </source>
</reference>
<proteinExistence type="inferred from homology"/>
<organism evidence="13 14">
    <name type="scientific">Marinisporobacter balticus</name>
    <dbReference type="NCBI Taxonomy" id="2018667"/>
    <lineage>
        <taxon>Bacteria</taxon>
        <taxon>Bacillati</taxon>
        <taxon>Bacillota</taxon>
        <taxon>Clostridia</taxon>
        <taxon>Peptostreptococcales</taxon>
        <taxon>Thermotaleaceae</taxon>
        <taxon>Marinisporobacter</taxon>
    </lineage>
</organism>
<evidence type="ECO:0000256" key="8">
    <source>
        <dbReference type="ARBA" id="ARBA00022989"/>
    </source>
</evidence>
<evidence type="ECO:0000256" key="11">
    <source>
        <dbReference type="RuleBase" id="RU362031"/>
    </source>
</evidence>
<keyword evidence="8 11" id="KW-1133">Transmembrane helix</keyword>
<dbReference type="InterPro" id="IPR041489">
    <property type="entry name" value="PDZ_6"/>
</dbReference>
<dbReference type="SMART" id="SM00228">
    <property type="entry name" value="PDZ"/>
    <property type="match status" value="1"/>
</dbReference>
<keyword evidence="10 11" id="KW-0472">Membrane</keyword>
<comment type="subcellular location">
    <subcellularLocation>
        <location evidence="2">Membrane</location>
        <topology evidence="2">Multi-pass membrane protein</topology>
    </subcellularLocation>
</comment>
<evidence type="ECO:0000256" key="1">
    <source>
        <dbReference type="ARBA" id="ARBA00001947"/>
    </source>
</evidence>
<keyword evidence="9 11" id="KW-0482">Metalloprotease</keyword>
<evidence type="ECO:0000256" key="10">
    <source>
        <dbReference type="ARBA" id="ARBA00023136"/>
    </source>
</evidence>
<evidence type="ECO:0000313" key="13">
    <source>
        <dbReference type="EMBL" id="TCO79907.1"/>
    </source>
</evidence>
<evidence type="ECO:0000256" key="4">
    <source>
        <dbReference type="ARBA" id="ARBA00022670"/>
    </source>
</evidence>
<keyword evidence="4 13" id="KW-0645">Protease</keyword>
<feature type="transmembrane region" description="Helical" evidence="11">
    <location>
        <begin position="263"/>
        <end position="283"/>
    </location>
</feature>
<feature type="domain" description="PDZ" evidence="12">
    <location>
        <begin position="110"/>
        <end position="180"/>
    </location>
</feature>
<dbReference type="CDD" id="cd06163">
    <property type="entry name" value="S2P-M50_PDZ_RseP-like"/>
    <property type="match status" value="1"/>
</dbReference>
<accession>A0A4R2L3V1</accession>
<dbReference type="InterPro" id="IPR008915">
    <property type="entry name" value="Peptidase_M50"/>
</dbReference>
<dbReference type="InterPro" id="IPR001478">
    <property type="entry name" value="PDZ"/>
</dbReference>
<keyword evidence="5 11" id="KW-0812">Transmembrane</keyword>
<keyword evidence="14" id="KW-1185">Reference proteome</keyword>
<dbReference type="InterPro" id="IPR036034">
    <property type="entry name" value="PDZ_sf"/>
</dbReference>
<dbReference type="InterPro" id="IPR004387">
    <property type="entry name" value="Pept_M50_Zn"/>
</dbReference>